<reference evidence="3" key="2">
    <citation type="submission" date="2020-11" db="EMBL/GenBank/DDBJ databases">
        <authorList>
            <person name="McCartney M.A."/>
            <person name="Auch B."/>
            <person name="Kono T."/>
            <person name="Mallez S."/>
            <person name="Becker A."/>
            <person name="Gohl D.M."/>
            <person name="Silverstein K.A.T."/>
            <person name="Koren S."/>
            <person name="Bechman K.B."/>
            <person name="Herman A."/>
            <person name="Abrahante J.E."/>
            <person name="Garbe J."/>
        </authorList>
    </citation>
    <scope>NUCLEOTIDE SEQUENCE</scope>
    <source>
        <strain evidence="3">Duluth1</strain>
        <tissue evidence="3">Whole animal</tissue>
    </source>
</reference>
<name>A0A9D4QLR8_DREPO</name>
<sequence>MDEYAPYEIASALTLFVEGMLVIWDIGQVYERRQNAKILRSVLLKYMGQRLVKGAIASGLAIVGCRAGEKLATRAGVEIETGIFSPAAFVLSLIGGTAGVALGHMIGSVIGPYVGKMVLGWVKREDLAVKTVNELVLGDVIVMSPGSLHQRCYAVVTGTDPKENKVNVVRNTYKAGIVQEWIRFEQPTYKLVFKEDECYNGNAVVMRAQTKVGEHAYSFVKNNCRHFACWCKEKKV</sequence>
<gene>
    <name evidence="3" type="ORF">DPMN_109244</name>
</gene>
<organism evidence="3 4">
    <name type="scientific">Dreissena polymorpha</name>
    <name type="common">Zebra mussel</name>
    <name type="synonym">Mytilus polymorpha</name>
    <dbReference type="NCBI Taxonomy" id="45954"/>
    <lineage>
        <taxon>Eukaryota</taxon>
        <taxon>Metazoa</taxon>
        <taxon>Spiralia</taxon>
        <taxon>Lophotrochozoa</taxon>
        <taxon>Mollusca</taxon>
        <taxon>Bivalvia</taxon>
        <taxon>Autobranchia</taxon>
        <taxon>Heteroconchia</taxon>
        <taxon>Euheterodonta</taxon>
        <taxon>Imparidentia</taxon>
        <taxon>Neoheterodontei</taxon>
        <taxon>Myida</taxon>
        <taxon>Dreissenoidea</taxon>
        <taxon>Dreissenidae</taxon>
        <taxon>Dreissena</taxon>
    </lineage>
</organism>
<reference evidence="3" key="1">
    <citation type="journal article" date="2019" name="bioRxiv">
        <title>The Genome of the Zebra Mussel, Dreissena polymorpha: A Resource for Invasive Species Research.</title>
        <authorList>
            <person name="McCartney M.A."/>
            <person name="Auch B."/>
            <person name="Kono T."/>
            <person name="Mallez S."/>
            <person name="Zhang Y."/>
            <person name="Obille A."/>
            <person name="Becker A."/>
            <person name="Abrahante J.E."/>
            <person name="Garbe J."/>
            <person name="Badalamenti J.P."/>
            <person name="Herman A."/>
            <person name="Mangelson H."/>
            <person name="Liachko I."/>
            <person name="Sullivan S."/>
            <person name="Sone E.D."/>
            <person name="Koren S."/>
            <person name="Silverstein K.A.T."/>
            <person name="Beckman K.B."/>
            <person name="Gohl D.M."/>
        </authorList>
    </citation>
    <scope>NUCLEOTIDE SEQUENCE</scope>
    <source>
        <strain evidence="3">Duluth1</strain>
        <tissue evidence="3">Whole animal</tissue>
    </source>
</reference>
<proteinExistence type="predicted"/>
<dbReference type="Pfam" id="PF04970">
    <property type="entry name" value="LRAT"/>
    <property type="match status" value="1"/>
</dbReference>
<keyword evidence="1" id="KW-0472">Membrane</keyword>
<dbReference type="AlphaFoldDB" id="A0A9D4QLR8"/>
<feature type="transmembrane region" description="Helical" evidence="1">
    <location>
        <begin position="89"/>
        <end position="114"/>
    </location>
</feature>
<feature type="domain" description="LRAT" evidence="2">
    <location>
        <begin position="197"/>
        <end position="233"/>
    </location>
</feature>
<evidence type="ECO:0000259" key="2">
    <source>
        <dbReference type="Pfam" id="PF04970"/>
    </source>
</evidence>
<dbReference type="EMBL" id="JAIWYP010000004">
    <property type="protein sequence ID" value="KAH3835876.1"/>
    <property type="molecule type" value="Genomic_DNA"/>
</dbReference>
<evidence type="ECO:0000313" key="4">
    <source>
        <dbReference type="Proteomes" id="UP000828390"/>
    </source>
</evidence>
<keyword evidence="4" id="KW-1185">Reference proteome</keyword>
<evidence type="ECO:0000256" key="1">
    <source>
        <dbReference type="SAM" id="Phobius"/>
    </source>
</evidence>
<evidence type="ECO:0000313" key="3">
    <source>
        <dbReference type="EMBL" id="KAH3835876.1"/>
    </source>
</evidence>
<accession>A0A9D4QLR8</accession>
<protein>
    <recommendedName>
        <fullName evidence="2">LRAT domain-containing protein</fullName>
    </recommendedName>
</protein>
<dbReference type="InterPro" id="IPR007053">
    <property type="entry name" value="LRAT_dom"/>
</dbReference>
<keyword evidence="1" id="KW-1133">Transmembrane helix</keyword>
<dbReference type="Gene3D" id="3.90.1720.10">
    <property type="entry name" value="endopeptidase domain like (from Nostoc punctiforme)"/>
    <property type="match status" value="1"/>
</dbReference>
<keyword evidence="1" id="KW-0812">Transmembrane</keyword>
<feature type="transmembrane region" description="Helical" evidence="1">
    <location>
        <begin position="12"/>
        <end position="30"/>
    </location>
</feature>
<comment type="caution">
    <text evidence="3">The sequence shown here is derived from an EMBL/GenBank/DDBJ whole genome shotgun (WGS) entry which is preliminary data.</text>
</comment>
<dbReference type="Proteomes" id="UP000828390">
    <property type="component" value="Unassembled WGS sequence"/>
</dbReference>